<feature type="compositionally biased region" description="Polar residues" evidence="1">
    <location>
        <begin position="294"/>
        <end position="306"/>
    </location>
</feature>
<feature type="region of interest" description="Disordered" evidence="1">
    <location>
        <begin position="281"/>
        <end position="306"/>
    </location>
</feature>
<keyword evidence="3" id="KW-1185">Reference proteome</keyword>
<dbReference type="Proteomes" id="UP000481252">
    <property type="component" value="Unassembled WGS sequence"/>
</dbReference>
<protein>
    <submittedName>
        <fullName evidence="2">DUF3313 domain-containing protein</fullName>
    </submittedName>
</protein>
<name>A0A7C9R9Y5_9HYPH</name>
<evidence type="ECO:0000313" key="2">
    <source>
        <dbReference type="EMBL" id="NGN43880.1"/>
    </source>
</evidence>
<dbReference type="Pfam" id="PF11769">
    <property type="entry name" value="DUF3313"/>
    <property type="match status" value="1"/>
</dbReference>
<sequence length="306" mass="31452">MCSITISEPSKLAIGPARLSQLKIACIALPVTLVMAGCSTVPLKEAGTLTSYGSLGAVKGKFSKSRSFVDGPALAGVKTVSISPTSYSPGAFARVKQREDRALVANALDRAMCVALSDKYQVVPTGRPADLTVRAVVADLVPTDKTMAGVSTAVTLGSGAVLPVSIPRLPMGLGGLAVEAEALDRNGIQRAAIVWSRGANSISNKPRFSEVGDAYSLASTFGNDFSKMLVSGKIPAGLQIAIPSGQKMKSMLGGKPKYAACEAFGRAPGIAGMVADKFGAPPTWTDKSGRKPVTTLTAQTGPSLPE</sequence>
<reference evidence="2 3" key="1">
    <citation type="submission" date="2020-02" db="EMBL/GenBank/DDBJ databases">
        <title>Genome sequence of the type strain CGMCC 1.15528 of Mesorhizobium zhangyense.</title>
        <authorList>
            <person name="Gao J."/>
            <person name="Sun J."/>
        </authorList>
    </citation>
    <scope>NUCLEOTIDE SEQUENCE [LARGE SCALE GENOMIC DNA]</scope>
    <source>
        <strain evidence="2 3">CGMCC 1.15528</strain>
    </source>
</reference>
<dbReference type="EMBL" id="JAAKZG010000012">
    <property type="protein sequence ID" value="NGN43880.1"/>
    <property type="molecule type" value="Genomic_DNA"/>
</dbReference>
<comment type="caution">
    <text evidence="2">The sequence shown here is derived from an EMBL/GenBank/DDBJ whole genome shotgun (WGS) entry which is preliminary data.</text>
</comment>
<evidence type="ECO:0000313" key="3">
    <source>
        <dbReference type="Proteomes" id="UP000481252"/>
    </source>
</evidence>
<gene>
    <name evidence="2" type="ORF">G6N74_22705</name>
</gene>
<dbReference type="AlphaFoldDB" id="A0A7C9R9Y5"/>
<organism evidence="2 3">
    <name type="scientific">Mesorhizobium zhangyense</name>
    <dbReference type="NCBI Taxonomy" id="1776730"/>
    <lineage>
        <taxon>Bacteria</taxon>
        <taxon>Pseudomonadati</taxon>
        <taxon>Pseudomonadota</taxon>
        <taxon>Alphaproteobacteria</taxon>
        <taxon>Hyphomicrobiales</taxon>
        <taxon>Phyllobacteriaceae</taxon>
        <taxon>Mesorhizobium</taxon>
    </lineage>
</organism>
<dbReference type="InterPro" id="IPR021747">
    <property type="entry name" value="DUF3313"/>
</dbReference>
<evidence type="ECO:0000256" key="1">
    <source>
        <dbReference type="SAM" id="MobiDB-lite"/>
    </source>
</evidence>
<proteinExistence type="predicted"/>
<accession>A0A7C9R9Y5</accession>